<protein>
    <recommendedName>
        <fullName evidence="8">Nucleoporin</fullName>
    </recommendedName>
</protein>
<organism evidence="6 7">
    <name type="scientific">Tilletiopsis washingtonensis</name>
    <dbReference type="NCBI Taxonomy" id="58919"/>
    <lineage>
        <taxon>Eukaryota</taxon>
        <taxon>Fungi</taxon>
        <taxon>Dikarya</taxon>
        <taxon>Basidiomycota</taxon>
        <taxon>Ustilaginomycotina</taxon>
        <taxon>Exobasidiomycetes</taxon>
        <taxon>Entylomatales</taxon>
        <taxon>Entylomatales incertae sedis</taxon>
        <taxon>Tilletiopsis</taxon>
    </lineage>
</organism>
<comment type="similarity">
    <text evidence="2">Belongs to the NUP186/NUP192/NUP205 family.</text>
</comment>
<accession>A0A316Z1C8</accession>
<evidence type="ECO:0000313" key="7">
    <source>
        <dbReference type="Proteomes" id="UP000245946"/>
    </source>
</evidence>
<evidence type="ECO:0008006" key="8">
    <source>
        <dbReference type="Google" id="ProtNLM"/>
    </source>
</evidence>
<dbReference type="Pfam" id="PF11894">
    <property type="entry name" value="Nup192"/>
    <property type="match status" value="1"/>
</dbReference>
<dbReference type="GO" id="GO:0006999">
    <property type="term" value="P:nuclear pore organization"/>
    <property type="evidence" value="ECO:0007669"/>
    <property type="project" value="TreeGrafter"/>
</dbReference>
<feature type="compositionally biased region" description="Low complexity" evidence="5">
    <location>
        <begin position="2124"/>
        <end position="2142"/>
    </location>
</feature>
<dbReference type="InterPro" id="IPR021827">
    <property type="entry name" value="Nup186/Nup192/Nup205"/>
</dbReference>
<feature type="region of interest" description="Disordered" evidence="5">
    <location>
        <begin position="2120"/>
        <end position="2142"/>
    </location>
</feature>
<reference evidence="6 7" key="1">
    <citation type="journal article" date="2018" name="Mol. Biol. Evol.">
        <title>Broad Genomic Sampling Reveals a Smut Pathogenic Ancestry of the Fungal Clade Ustilaginomycotina.</title>
        <authorList>
            <person name="Kijpornyongpan T."/>
            <person name="Mondo S.J."/>
            <person name="Barry K."/>
            <person name="Sandor L."/>
            <person name="Lee J."/>
            <person name="Lipzen A."/>
            <person name="Pangilinan J."/>
            <person name="LaButti K."/>
            <person name="Hainaut M."/>
            <person name="Henrissat B."/>
            <person name="Grigoriev I.V."/>
            <person name="Spatafora J.W."/>
            <person name="Aime M.C."/>
        </authorList>
    </citation>
    <scope>NUCLEOTIDE SEQUENCE [LARGE SCALE GENOMIC DNA]</scope>
    <source>
        <strain evidence="6 7">MCA 4186</strain>
    </source>
</reference>
<name>A0A316Z1C8_9BASI</name>
<dbReference type="PANTHER" id="PTHR31344:SF0">
    <property type="entry name" value="NUCLEAR PORE COMPLEX PROTEIN NUP205"/>
    <property type="match status" value="1"/>
</dbReference>
<evidence type="ECO:0000256" key="4">
    <source>
        <dbReference type="ARBA" id="ARBA00023242"/>
    </source>
</evidence>
<evidence type="ECO:0000313" key="6">
    <source>
        <dbReference type="EMBL" id="PWN95590.1"/>
    </source>
</evidence>
<evidence type="ECO:0000256" key="3">
    <source>
        <dbReference type="ARBA" id="ARBA00022448"/>
    </source>
</evidence>
<keyword evidence="4" id="KW-0539">Nucleus</keyword>
<keyword evidence="7" id="KW-1185">Reference proteome</keyword>
<dbReference type="EMBL" id="KZ819303">
    <property type="protein sequence ID" value="PWN95590.1"/>
    <property type="molecule type" value="Genomic_DNA"/>
</dbReference>
<proteinExistence type="inferred from homology"/>
<keyword evidence="3" id="KW-0813">Transport</keyword>
<comment type="subcellular location">
    <subcellularLocation>
        <location evidence="1">Nucleus</location>
    </subcellularLocation>
</comment>
<dbReference type="Proteomes" id="UP000245946">
    <property type="component" value="Unassembled WGS sequence"/>
</dbReference>
<sequence length="2206" mass="236958">MAAAFVPARFETLQRTILGAVASPARVAGSNEWFVAIDRARAELVDFARPRPPSDAERREIEGGKVTIEGVAHSLNADFAQQTLLLARTLQVSERYAASLLQAGLAGRARWGRGAVEVACILYHRERLALISCLKELVRGAMTLPHEDDAAARKLGAQMLQLAESLVATEVELSAGSKAKGSFTARVLQEIDAVKKGIQTLSASNEAVGASESLEMMHRERRELGHLLYLCAVARLLPTEFITACVNWLADKSEDKDALTFYILTTLLALLEPVEGRDFDIEDSDLIKLNKEIVTRQWALPELQSVAQLQWSLLIATQSFGSVLQMTEDKLQTLVIGAIAGSGSAGKSKRGDAFVFLVTRALAFRQRAIDAVDGEDEVGEAEASQPSFSAEEEVDAEFQEYILTQVQDLVLRVTSVMLPFLRKLQRAEEDAAFSPHRSALRSGGEPQERRYDIEALFDLVALLCRGRPEAGLPFWLGPAGKGTRFLAWAVDVREHGHQRALLEMLAALAAGPQSAWHAHSLLSSDDGVLGHAEGRLVSWTRLFEWMQYYIDAMRGPGSTGRPSVGMPAEEVVLLRAFLRLLRNVAFYSTATREAIYENTNYAAIQRLFSLYMCFVPLELKAAILDTLAAFAQPSGSSAARIVGDLWSMLEALQVIGPSGGNRGGASRLALGGGGMFGLSRGPAQGFGGGVVQELENVEVPNRRYPATTSFVNFLRALVHVPSPARDATGLLAAPEANAATFGRAPSSFQSLVLSLGQGHRTPGLDPYVAFVVDTVLLQASSRDTANATDMWRIKAACLGFIERCLVSYDLIALTAETDNGRKGSSDPATVTGLLLHPAFNLMKRLLTNTSLLKEIFNIIAPSEDAGFELINSNRARTLFQASCVRHAMRIVQRVLRIQDLFLQVLLPICADAAGSGSSSIGGGQFPSVDVAARVGQLGAYNTLDTHLLHEHRAVVQIALYINCQRDDIALLSVRLLGLIARSAAFSALDRFGEMGYGRKMNRLVGLLDMMSESDRVRAGYVERLEAEGADDVGAFALESLTSLALEEDDPSAQLGGDLEGLAAPQVDASETIRLAILDLLLANTTQSKASPNVAHLILGFDLRASADANSQVIPDPDSPDTPRGTLHSILAMLRPASAGSVSLADRAPALAEKCQALVAQLCKHPFSSAATLRYLRTREDFYVKQLRSAAFVPAERSTGEGVLGEVVFADGGRLASSVDALIASLRTRAHLLDGVALELHTLSNGNMQAAAARLVAVLFGTSAVSGVSGLTAQDDEDESLLEDDGYLPSQGAQGSAAGFEQRGLRILELLQSLDFEWHDEREALGAELSLLANIDIAQARRPDGEALREFDVGATLALLGATRRELERRGEMVEPRQRAAFEREAAMVLQFVSARNALRAIAHARRTAMQAWRHALDMVLARAAHLFRPDMHGVVVFDCLAALLPRLSGPSPEADPALGDLVAGAVLGLLTSLRLHRASTSSAAAALETDGPDELPIDRLVTTLRALLAALVRPGTSILARGNLYTALINYLQLVRSDPSAEGDGAALDNMTDDAGSVSFIDGDFDDAASLGGSVSARLGTSSVAETRTRALVASHLDRLVPILARDALDAIDIWRTVVYTLCDKLSALETKPSRSSGSSGPNARALEILSRQGFLKTFVAGLRDMDMALQEVLRPDPSSLNALYVYGAQLAFFSRLAQSRAGAERLIEARIFEVLAQADHLSARPEQDQHFVDLDSFLPAAMERYDALLTPALQLCVATLSSTSQRHARALAPASAKANGAFSSSSSAPRQALAFIEAHRTTLLTVLKVPTADTTSLAAISQAQLLVAMFVFILPALDDDALAPGSPLAGFHSAVLALAASFLHVSAWRERVLPQTEAEREDATRIFLAPGQQGAMEEDSVFDTSARVVVGRLTASLLAYLELASETRGRPDTTREAGAMRLRVRPCLTAALQAQGWRGGQDRYDDETSRFGAGGAHLRSAGSSVPGLGSCLAALEEQVTGLDRDLQGIDSSSAMLEQPDAVTLQEWDEIVRDVLGSEELELSLGPAQRRTLAIRELKQRRILMRSSALAKLDGVELLLVLLYRHFEYYLSLPPSALRLSLVDPAAAASRRAGSTLFSASTRGGESVSGIGSGAAANSSSSSNDQAALVRDGLAMVSRVLERLEPVLLELANAPLPRAKERCSFIQMAGRRLVGTLQQKAEQLEL</sequence>
<dbReference type="PANTHER" id="PTHR31344">
    <property type="entry name" value="NUCLEAR PORE COMPLEX PROTEIN NUP205"/>
    <property type="match status" value="1"/>
</dbReference>
<evidence type="ECO:0000256" key="5">
    <source>
        <dbReference type="SAM" id="MobiDB-lite"/>
    </source>
</evidence>
<dbReference type="OrthoDB" id="2019644at2759"/>
<dbReference type="GeneID" id="37270777"/>
<evidence type="ECO:0000256" key="1">
    <source>
        <dbReference type="ARBA" id="ARBA00004123"/>
    </source>
</evidence>
<gene>
    <name evidence="6" type="ORF">FA09DRAFT_331914</name>
</gene>
<dbReference type="GO" id="GO:0044611">
    <property type="term" value="C:nuclear pore inner ring"/>
    <property type="evidence" value="ECO:0007669"/>
    <property type="project" value="TreeGrafter"/>
</dbReference>
<dbReference type="STRING" id="58919.A0A316Z1C8"/>
<dbReference type="RefSeq" id="XP_025595869.1">
    <property type="nucleotide sequence ID" value="XM_025743233.1"/>
</dbReference>
<dbReference type="GO" id="GO:0017056">
    <property type="term" value="F:structural constituent of nuclear pore"/>
    <property type="evidence" value="ECO:0007669"/>
    <property type="project" value="TreeGrafter"/>
</dbReference>
<evidence type="ECO:0000256" key="2">
    <source>
        <dbReference type="ARBA" id="ARBA00005892"/>
    </source>
</evidence>